<dbReference type="Gene3D" id="2.70.70.10">
    <property type="entry name" value="Glucose Permease (Domain IIA)"/>
    <property type="match status" value="1"/>
</dbReference>
<gene>
    <name evidence="4" type="primary">spoIIQ</name>
    <name evidence="4" type="ORF">HMI01_22630</name>
    <name evidence="5" type="ORF">SAMN05421668_12725</name>
</gene>
<dbReference type="RefSeq" id="WP_177220728.1">
    <property type="nucleotide sequence ID" value="NZ_BJWJ01000028.1"/>
</dbReference>
<evidence type="ECO:0000256" key="2">
    <source>
        <dbReference type="SAM" id="Phobius"/>
    </source>
</evidence>
<evidence type="ECO:0000259" key="3">
    <source>
        <dbReference type="Pfam" id="PF01551"/>
    </source>
</evidence>
<organism evidence="5 6">
    <name type="scientific">Halolactibacillus miurensis</name>
    <dbReference type="NCBI Taxonomy" id="306541"/>
    <lineage>
        <taxon>Bacteria</taxon>
        <taxon>Bacillati</taxon>
        <taxon>Bacillota</taxon>
        <taxon>Bacilli</taxon>
        <taxon>Bacillales</taxon>
        <taxon>Bacillaceae</taxon>
        <taxon>Halolactibacillus</taxon>
    </lineage>
</organism>
<dbReference type="PANTHER" id="PTHR21666">
    <property type="entry name" value="PEPTIDASE-RELATED"/>
    <property type="match status" value="1"/>
</dbReference>
<dbReference type="AlphaFoldDB" id="A0A1I6UIV6"/>
<evidence type="ECO:0000313" key="5">
    <source>
        <dbReference type="EMBL" id="SFT01395.1"/>
    </source>
</evidence>
<dbReference type="STRING" id="306541.SAMN05421668_12725"/>
<dbReference type="InterPro" id="IPR050570">
    <property type="entry name" value="Cell_wall_metabolism_enzyme"/>
</dbReference>
<accession>A0A1I6UIV6</accession>
<evidence type="ECO:0000256" key="1">
    <source>
        <dbReference type="SAM" id="MobiDB-lite"/>
    </source>
</evidence>
<feature type="domain" description="M23ase beta-sheet core" evidence="3">
    <location>
        <begin position="136"/>
        <end position="233"/>
    </location>
</feature>
<keyword evidence="7" id="KW-1185">Reference proteome</keyword>
<reference evidence="5 6" key="1">
    <citation type="submission" date="2016-10" db="EMBL/GenBank/DDBJ databases">
        <authorList>
            <person name="de Groot N.N."/>
        </authorList>
    </citation>
    <scope>NUCLEOTIDE SEQUENCE [LARGE SCALE GENOMIC DNA]</scope>
    <source>
        <strain evidence="5 6">DSM 17074</strain>
    </source>
</reference>
<feature type="region of interest" description="Disordered" evidence="1">
    <location>
        <begin position="63"/>
        <end position="85"/>
    </location>
</feature>
<protein>
    <submittedName>
        <fullName evidence="5">Stage II sporulation protein Q</fullName>
    </submittedName>
</protein>
<dbReference type="EMBL" id="BJWJ01000028">
    <property type="protein sequence ID" value="GEM05275.1"/>
    <property type="molecule type" value="Genomic_DNA"/>
</dbReference>
<dbReference type="EMBL" id="FPAI01000027">
    <property type="protein sequence ID" value="SFT01395.1"/>
    <property type="molecule type" value="Genomic_DNA"/>
</dbReference>
<evidence type="ECO:0000313" key="7">
    <source>
        <dbReference type="Proteomes" id="UP000321773"/>
    </source>
</evidence>
<dbReference type="Proteomes" id="UP000321773">
    <property type="component" value="Unassembled WGS sequence"/>
</dbReference>
<evidence type="ECO:0000313" key="4">
    <source>
        <dbReference type="EMBL" id="GEM05275.1"/>
    </source>
</evidence>
<dbReference type="GO" id="GO:0004222">
    <property type="term" value="F:metalloendopeptidase activity"/>
    <property type="evidence" value="ECO:0007669"/>
    <property type="project" value="TreeGrafter"/>
</dbReference>
<dbReference type="SUPFAM" id="SSF51261">
    <property type="entry name" value="Duplicated hybrid motif"/>
    <property type="match status" value="1"/>
</dbReference>
<reference evidence="4 7" key="2">
    <citation type="submission" date="2019-07" db="EMBL/GenBank/DDBJ databases">
        <title>Whole genome shotgun sequence of Halolactibacillus miurensis NBRC 100873.</title>
        <authorList>
            <person name="Hosoyama A."/>
            <person name="Uohara A."/>
            <person name="Ohji S."/>
            <person name="Ichikawa N."/>
        </authorList>
    </citation>
    <scope>NUCLEOTIDE SEQUENCE [LARGE SCALE GENOMIC DNA]</scope>
    <source>
        <strain evidence="4 7">NBRC 100873</strain>
    </source>
</reference>
<dbReference type="PANTHER" id="PTHR21666:SF291">
    <property type="entry name" value="STAGE II SPORULATION PROTEIN Q"/>
    <property type="match status" value="1"/>
</dbReference>
<keyword evidence="2" id="KW-0472">Membrane</keyword>
<dbReference type="InterPro" id="IPR011055">
    <property type="entry name" value="Dup_hybrid_motif"/>
</dbReference>
<dbReference type="Proteomes" id="UP000199139">
    <property type="component" value="Unassembled WGS sequence"/>
</dbReference>
<dbReference type="CDD" id="cd12797">
    <property type="entry name" value="M23_peptidase"/>
    <property type="match status" value="1"/>
</dbReference>
<evidence type="ECO:0000313" key="6">
    <source>
        <dbReference type="Proteomes" id="UP000199139"/>
    </source>
</evidence>
<keyword evidence="2" id="KW-0812">Transmembrane</keyword>
<name>A0A1I6UIV6_9BACI</name>
<sequence length="271" mass="30294">MKEKQSFRDYLKQLTRKKGFYPALYVFVMMTLVTGVIWQYNMNSLEDALPEVTDVLTDPLDGQTGKDYLSGDQSGDDEEQDTVSVGKNDMIQVETLRFPVSDAFEVEQVTQFYDYTLSEEDQLAALIEYNDQYYQSTGIDLVATNETSIPVVSVLSGEVSSVKDDPLLGGVVELTHDNNIKSYYAGLTAISVKETDSVTQGDVLGKTGTSDFRKMLGNHVHFELRVDKVAINPNTYFDQPIVKIISDLQVTADESFEHLPDTEESDTSTVE</sequence>
<dbReference type="Pfam" id="PF01551">
    <property type="entry name" value="Peptidase_M23"/>
    <property type="match status" value="1"/>
</dbReference>
<dbReference type="InterPro" id="IPR016047">
    <property type="entry name" value="M23ase_b-sheet_dom"/>
</dbReference>
<feature type="transmembrane region" description="Helical" evidence="2">
    <location>
        <begin position="20"/>
        <end position="40"/>
    </location>
</feature>
<keyword evidence="2" id="KW-1133">Transmembrane helix</keyword>
<proteinExistence type="predicted"/>